<dbReference type="AlphaFoldDB" id="A0A0A0D829"/>
<dbReference type="EMBL" id="JANX01000065">
    <property type="protein sequence ID" value="KGM34831.1"/>
    <property type="molecule type" value="Genomic_DNA"/>
</dbReference>
<protein>
    <submittedName>
        <fullName evidence="1">ABC transporter substrate-binding protein</fullName>
    </submittedName>
</protein>
<dbReference type="Pfam" id="PF13531">
    <property type="entry name" value="SBP_bac_11"/>
    <property type="match status" value="1"/>
</dbReference>
<dbReference type="RefSeq" id="WP_034834009.1">
    <property type="nucleotide sequence ID" value="NZ_JANX01000065.1"/>
</dbReference>
<organism evidence="1 2">
    <name type="scientific">Inquilinus limosus MP06</name>
    <dbReference type="NCBI Taxonomy" id="1398085"/>
    <lineage>
        <taxon>Bacteria</taxon>
        <taxon>Pseudomonadati</taxon>
        <taxon>Pseudomonadota</taxon>
        <taxon>Alphaproteobacteria</taxon>
        <taxon>Rhodospirillales</taxon>
        <taxon>Rhodospirillaceae</taxon>
        <taxon>Inquilinus</taxon>
    </lineage>
</organism>
<dbReference type="Proteomes" id="UP000029995">
    <property type="component" value="Unassembled WGS sequence"/>
</dbReference>
<dbReference type="InterPro" id="IPR050682">
    <property type="entry name" value="ModA/WtpA"/>
</dbReference>
<comment type="caution">
    <text evidence="1">The sequence shown here is derived from an EMBL/GenBank/DDBJ whole genome shotgun (WGS) entry which is preliminary data.</text>
</comment>
<dbReference type="PANTHER" id="PTHR30632:SF11">
    <property type="entry name" value="BLR4797 PROTEIN"/>
    <property type="match status" value="1"/>
</dbReference>
<dbReference type="PANTHER" id="PTHR30632">
    <property type="entry name" value="MOLYBDATE-BINDING PERIPLASMIC PROTEIN"/>
    <property type="match status" value="1"/>
</dbReference>
<dbReference type="GO" id="GO:0015689">
    <property type="term" value="P:molybdate ion transport"/>
    <property type="evidence" value="ECO:0007669"/>
    <property type="project" value="TreeGrafter"/>
</dbReference>
<gene>
    <name evidence="1" type="ORF">P409_07965</name>
</gene>
<dbReference type="GO" id="GO:0030973">
    <property type="term" value="F:molybdate ion binding"/>
    <property type="evidence" value="ECO:0007669"/>
    <property type="project" value="TreeGrafter"/>
</dbReference>
<evidence type="ECO:0000313" key="1">
    <source>
        <dbReference type="EMBL" id="KGM34831.1"/>
    </source>
</evidence>
<name>A0A0A0D829_9PROT</name>
<dbReference type="Gene3D" id="3.40.190.10">
    <property type="entry name" value="Periplasmic binding protein-like II"/>
    <property type="match status" value="2"/>
</dbReference>
<dbReference type="OrthoDB" id="8216219at2"/>
<reference evidence="1 2" key="1">
    <citation type="submission" date="2014-01" db="EMBL/GenBank/DDBJ databases">
        <title>Genome sequence determination for a cystic fibrosis isolate, Inquilinus limosus.</title>
        <authorList>
            <person name="Pino M."/>
            <person name="Di Conza J."/>
            <person name="Gutkind G."/>
        </authorList>
    </citation>
    <scope>NUCLEOTIDE SEQUENCE [LARGE SCALE GENOMIC DNA]</scope>
    <source>
        <strain evidence="1 2">MP06</strain>
    </source>
</reference>
<proteinExistence type="predicted"/>
<evidence type="ECO:0000313" key="2">
    <source>
        <dbReference type="Proteomes" id="UP000029995"/>
    </source>
</evidence>
<accession>A0A0A0D829</accession>
<dbReference type="SUPFAM" id="SSF53850">
    <property type="entry name" value="Periplasmic binding protein-like II"/>
    <property type="match status" value="1"/>
</dbReference>
<sequence>MTLPPILSRAAAFAVTGLLLLVQPIAAAELQVVSSGGFAPAYKALAPEFERASGDTLKINWGPSMGDTPNAVPARLARGEKLDVVIMVGYALDDLIKQGKVLPDSKVVLARSSIGVAVKAGAPKPDISSAEAVKQALLAARSVAYSDSASGVYISTRMFQRLGIAKQMEGKARKIPATPVGEIVAKGEAELGFQQIAELKAVEGIDLVGPLPPELQQVTLYSAGIVAGSHDPAAARKLLEFLASPAAAPAIAATGLEPTATAK</sequence>